<reference evidence="1" key="1">
    <citation type="submission" date="2022-12" db="EMBL/GenBank/DDBJ databases">
        <authorList>
            <person name="Alioto T."/>
            <person name="Alioto T."/>
            <person name="Gomez Garrido J."/>
        </authorList>
    </citation>
    <scope>NUCLEOTIDE SEQUENCE</scope>
</reference>
<protein>
    <submittedName>
        <fullName evidence="1">Uncharacterized protein</fullName>
    </submittedName>
</protein>
<name>A0AA35P7Z4_9SAUR</name>
<organism evidence="1 2">
    <name type="scientific">Podarcis lilfordi</name>
    <name type="common">Lilford's wall lizard</name>
    <dbReference type="NCBI Taxonomy" id="74358"/>
    <lineage>
        <taxon>Eukaryota</taxon>
        <taxon>Metazoa</taxon>
        <taxon>Chordata</taxon>
        <taxon>Craniata</taxon>
        <taxon>Vertebrata</taxon>
        <taxon>Euteleostomi</taxon>
        <taxon>Lepidosauria</taxon>
        <taxon>Squamata</taxon>
        <taxon>Bifurcata</taxon>
        <taxon>Unidentata</taxon>
        <taxon>Episquamata</taxon>
        <taxon>Laterata</taxon>
        <taxon>Lacertibaenia</taxon>
        <taxon>Lacertidae</taxon>
        <taxon>Podarcis</taxon>
    </lineage>
</organism>
<proteinExistence type="predicted"/>
<evidence type="ECO:0000313" key="2">
    <source>
        <dbReference type="Proteomes" id="UP001178461"/>
    </source>
</evidence>
<gene>
    <name evidence="1" type="ORF">PODLI_1B024849</name>
</gene>
<evidence type="ECO:0000313" key="1">
    <source>
        <dbReference type="EMBL" id="CAI5775012.1"/>
    </source>
</evidence>
<accession>A0AA35P7Z4</accession>
<dbReference type="Proteomes" id="UP001178461">
    <property type="component" value="Chromosome 5"/>
</dbReference>
<dbReference type="AlphaFoldDB" id="A0AA35P7Z4"/>
<sequence>MLAIESQQLSQEARRGIIETAVQQRLESCSSPKGLVPAVAHAFCFWMQPLRNTTILGLNEIEESEKDTMYALLNALRRFTKSSSTVIVTAS</sequence>
<keyword evidence="2" id="KW-1185">Reference proteome</keyword>
<dbReference type="EMBL" id="OX395130">
    <property type="protein sequence ID" value="CAI5775012.1"/>
    <property type="molecule type" value="Genomic_DNA"/>
</dbReference>